<feature type="compositionally biased region" description="Low complexity" evidence="1">
    <location>
        <begin position="158"/>
        <end position="205"/>
    </location>
</feature>
<keyword evidence="2" id="KW-0472">Membrane</keyword>
<comment type="caution">
    <text evidence="3">The sequence shown here is derived from an EMBL/GenBank/DDBJ whole genome shotgun (WGS) entry which is preliminary data.</text>
</comment>
<keyword evidence="4" id="KW-1185">Reference proteome</keyword>
<proteinExistence type="predicted"/>
<organism evidence="3 4">
    <name type="scientific">Neonectria punicea</name>
    <dbReference type="NCBI Taxonomy" id="979145"/>
    <lineage>
        <taxon>Eukaryota</taxon>
        <taxon>Fungi</taxon>
        <taxon>Dikarya</taxon>
        <taxon>Ascomycota</taxon>
        <taxon>Pezizomycotina</taxon>
        <taxon>Sordariomycetes</taxon>
        <taxon>Hypocreomycetidae</taxon>
        <taxon>Hypocreales</taxon>
        <taxon>Nectriaceae</taxon>
        <taxon>Neonectria</taxon>
    </lineage>
</organism>
<evidence type="ECO:0000313" key="4">
    <source>
        <dbReference type="Proteomes" id="UP001498476"/>
    </source>
</evidence>
<name>A0ABR1GVS2_9HYPO</name>
<dbReference type="Proteomes" id="UP001498476">
    <property type="component" value="Unassembled WGS sequence"/>
</dbReference>
<evidence type="ECO:0000256" key="2">
    <source>
        <dbReference type="SAM" id="Phobius"/>
    </source>
</evidence>
<evidence type="ECO:0000313" key="3">
    <source>
        <dbReference type="EMBL" id="KAK7409603.1"/>
    </source>
</evidence>
<sequence length="415" mass="42707">MSDDDIYVSNGTCYSAKGEKLDKSFIPCGNNAYGYQTCCGAGDNCLVDNSCFGIHGSGYGSYLTYMAGCTDPDYEDSNCPDKKDIDQDWIALTLCDDTDGEWAVCSQKGDPTTLQPGSYCSCTDAASATLAFKDSNKLEEIASLPESTGATIKFLAGNEPTSASSPESTEAAASSDSDNNSSTEGDNSTEAGNSTESDSTTKTDSANGSDRATTTDTGSRTLVTISTTSFATNSDGVTTATKAVSATVSQADSDPDPSDTNTGDSTSPESSSGSGLGAGAKIGIGVAAGVVFLIALIALFFLLRRRRRHSPPEIENGSVNGSVGGTKHSKDSKRESSDCHPSAIPNGPIPSEIDGKPVSEVQGKAADPSNVRSELDGREVVSDTAATGGKSKGRTRKLSPVAELPGSETFQIPAH</sequence>
<feature type="region of interest" description="Disordered" evidence="1">
    <location>
        <begin position="245"/>
        <end position="275"/>
    </location>
</feature>
<evidence type="ECO:0000256" key="1">
    <source>
        <dbReference type="SAM" id="MobiDB-lite"/>
    </source>
</evidence>
<accession>A0ABR1GVS2</accession>
<feature type="region of interest" description="Disordered" evidence="1">
    <location>
        <begin position="311"/>
        <end position="415"/>
    </location>
</feature>
<protein>
    <submittedName>
        <fullName evidence="3">Uncharacterized protein</fullName>
    </submittedName>
</protein>
<reference evidence="3 4" key="1">
    <citation type="journal article" date="2025" name="Microbiol. Resour. Announc.">
        <title>Draft genome sequences for Neonectria magnoliae and Neonectria punicea, canker pathogens of Liriodendron tulipifera and Acer saccharum in West Virginia.</title>
        <authorList>
            <person name="Petronek H.M."/>
            <person name="Kasson M.T."/>
            <person name="Metheny A.M."/>
            <person name="Stauder C.M."/>
            <person name="Lovett B."/>
            <person name="Lynch S.C."/>
            <person name="Garnas J.R."/>
            <person name="Kasson L.R."/>
            <person name="Stajich J.E."/>
        </authorList>
    </citation>
    <scope>NUCLEOTIDE SEQUENCE [LARGE SCALE GENOMIC DNA]</scope>
    <source>
        <strain evidence="3 4">NRRL 64653</strain>
    </source>
</reference>
<feature type="transmembrane region" description="Helical" evidence="2">
    <location>
        <begin position="282"/>
        <end position="303"/>
    </location>
</feature>
<feature type="compositionally biased region" description="Polar residues" evidence="1">
    <location>
        <begin position="258"/>
        <end position="269"/>
    </location>
</feature>
<feature type="compositionally biased region" description="Basic and acidic residues" evidence="1">
    <location>
        <begin position="328"/>
        <end position="338"/>
    </location>
</feature>
<dbReference type="EMBL" id="JAZAVJ010000145">
    <property type="protein sequence ID" value="KAK7409603.1"/>
    <property type="molecule type" value="Genomic_DNA"/>
</dbReference>
<feature type="region of interest" description="Disordered" evidence="1">
    <location>
        <begin position="157"/>
        <end position="218"/>
    </location>
</feature>
<gene>
    <name evidence="3" type="ORF">QQX98_008198</name>
</gene>
<feature type="compositionally biased region" description="Polar residues" evidence="1">
    <location>
        <begin position="206"/>
        <end position="218"/>
    </location>
</feature>
<keyword evidence="2" id="KW-1133">Transmembrane helix</keyword>
<keyword evidence="2" id="KW-0812">Transmembrane</keyword>